<dbReference type="InterPro" id="IPR012417">
    <property type="entry name" value="CaM-bd_dom_pln"/>
</dbReference>
<evidence type="ECO:0000313" key="3">
    <source>
        <dbReference type="EMBL" id="OIW11804.1"/>
    </source>
</evidence>
<feature type="compositionally biased region" description="Basic and acidic residues" evidence="1">
    <location>
        <begin position="346"/>
        <end position="355"/>
    </location>
</feature>
<dbReference type="Proteomes" id="UP000188354">
    <property type="component" value="Chromosome LG05"/>
</dbReference>
<feature type="compositionally biased region" description="Basic and acidic residues" evidence="1">
    <location>
        <begin position="34"/>
        <end position="44"/>
    </location>
</feature>
<organism evidence="3 4">
    <name type="scientific">Lupinus angustifolius</name>
    <name type="common">Narrow-leaved blue lupine</name>
    <dbReference type="NCBI Taxonomy" id="3871"/>
    <lineage>
        <taxon>Eukaryota</taxon>
        <taxon>Viridiplantae</taxon>
        <taxon>Streptophyta</taxon>
        <taxon>Embryophyta</taxon>
        <taxon>Tracheophyta</taxon>
        <taxon>Spermatophyta</taxon>
        <taxon>Magnoliopsida</taxon>
        <taxon>eudicotyledons</taxon>
        <taxon>Gunneridae</taxon>
        <taxon>Pentapetalae</taxon>
        <taxon>rosids</taxon>
        <taxon>fabids</taxon>
        <taxon>Fabales</taxon>
        <taxon>Fabaceae</taxon>
        <taxon>Papilionoideae</taxon>
        <taxon>50 kb inversion clade</taxon>
        <taxon>genistoids sensu lato</taxon>
        <taxon>core genistoids</taxon>
        <taxon>Genisteae</taxon>
        <taxon>Lupinus</taxon>
    </lineage>
</organism>
<dbReference type="PANTHER" id="PTHR33923">
    <property type="entry name" value="CALMODULIN-BINDING PROTEIN-RELATED"/>
    <property type="match status" value="1"/>
</dbReference>
<keyword evidence="4" id="KW-1185">Reference proteome</keyword>
<dbReference type="KEGG" id="lang:109347897"/>
<feature type="region of interest" description="Disordered" evidence="1">
    <location>
        <begin position="28"/>
        <end position="115"/>
    </location>
</feature>
<feature type="region of interest" description="Disordered" evidence="1">
    <location>
        <begin position="346"/>
        <end position="365"/>
    </location>
</feature>
<dbReference type="OrthoDB" id="1304871at2759"/>
<reference evidence="3 4" key="1">
    <citation type="journal article" date="2017" name="Plant Biotechnol. J.">
        <title>A comprehensive draft genome sequence for lupin (Lupinus angustifolius), an emerging health food: insights into plant-microbe interactions and legume evolution.</title>
        <authorList>
            <person name="Hane J.K."/>
            <person name="Ming Y."/>
            <person name="Kamphuis L.G."/>
            <person name="Nelson M.N."/>
            <person name="Garg G."/>
            <person name="Atkins C.A."/>
            <person name="Bayer P.E."/>
            <person name="Bravo A."/>
            <person name="Bringans S."/>
            <person name="Cannon S."/>
            <person name="Edwards D."/>
            <person name="Foley R."/>
            <person name="Gao L.L."/>
            <person name="Harrison M.J."/>
            <person name="Huang W."/>
            <person name="Hurgobin B."/>
            <person name="Li S."/>
            <person name="Liu C.W."/>
            <person name="McGrath A."/>
            <person name="Morahan G."/>
            <person name="Murray J."/>
            <person name="Weller J."/>
            <person name="Jian J."/>
            <person name="Singh K.B."/>
        </authorList>
    </citation>
    <scope>NUCLEOTIDE SEQUENCE [LARGE SCALE GENOMIC DNA]</scope>
    <source>
        <strain evidence="4">cv. Tanjil</strain>
        <tissue evidence="3">Whole plant</tissue>
    </source>
</reference>
<dbReference type="OMA" id="HEEMSMG"/>
<dbReference type="Pfam" id="PF07839">
    <property type="entry name" value="CaM_binding"/>
    <property type="match status" value="1"/>
</dbReference>
<dbReference type="AlphaFoldDB" id="A0A1J7HGN9"/>
<feature type="domain" description="Calmodulin-binding" evidence="2">
    <location>
        <begin position="655"/>
        <end position="767"/>
    </location>
</feature>
<proteinExistence type="predicted"/>
<evidence type="ECO:0000259" key="2">
    <source>
        <dbReference type="SMART" id="SM01054"/>
    </source>
</evidence>
<dbReference type="SMART" id="SM01054">
    <property type="entry name" value="CaM_binding"/>
    <property type="match status" value="1"/>
</dbReference>
<dbReference type="InterPro" id="IPR044681">
    <property type="entry name" value="PICBP-like"/>
</dbReference>
<dbReference type="STRING" id="3871.A0A1J7HGN9"/>
<sequence>MVQRKVPNKLGIQVDHVKSDKHLVNMKLSSSQHQDCKTRGPDMKKKMKSRSIKLSDLEALQKSYSPSKKSLHQSEKLSSPLHVATTFSASPQKKQHMMRESDGSPNYMKPTSSSHAKKEVFMVSLRNTQSGCSDPRKFSSDSKASCVVSSNKKAAKALSRSSSLSLVRTLTKKTTSFKASRSCPRKSTRASSMCETDNSTPQRATCSSTLKDSKFPSYLMLNSEGTELEGTSFVKVCPYTYCSLNGHHHAPLPPLKSFVSQRRRLLKKQMSKKLMGSLSPQISKVPCEIENEGWDVEQNVCDGKPAYDEIGMDNFIEIYDEGGEETGAEEIGELDFHKGVEDQEDIKSTNEDDGKQVNSTVPDTPTEFEIDLGKNLKKAFDDVATEVDDKFSFFQEQNGGDSDLIDQACWFHEEISMGSYCSDESSIDGVNMEDVEMNGSDSKAIDMEWEDENCHKFEDEEDAGSAVFTEEDSGSKVESISENSNNVSVIWLDSILSSYYEDITDEELEEADAEESKCFEDQPHGISSFLEGTIGSNENQETGYSSGGISYDQSSLKEKIFEYLMNAEDNDGVNEEHEEDEIICNSKVLDEEKTGCDQCPKMSETGKTDERGEDIYSILEIIDESIEEVNQVHLFDVQDKSTSPVHDQEFSAKDHGKVKDFQILSTSCIFGEEIDITKNLIGRNRHNKPVEDVDEMRNFNPREPNFLPLVPEPDPEQVDLKHQIIDERKNADDWMIDCALRQVVTKLAPARKKKVALLVEAFETVMPIPKYDTRMRNNSAYAHPGRIQACS</sequence>
<dbReference type="GO" id="GO:0005516">
    <property type="term" value="F:calmodulin binding"/>
    <property type="evidence" value="ECO:0007669"/>
    <property type="project" value="InterPro"/>
</dbReference>
<protein>
    <recommendedName>
        <fullName evidence="2">Calmodulin-binding domain-containing protein</fullName>
    </recommendedName>
</protein>
<dbReference type="EMBL" id="CM007365">
    <property type="protein sequence ID" value="OIW11804.1"/>
    <property type="molecule type" value="Genomic_DNA"/>
</dbReference>
<dbReference type="Gramene" id="OIW11804">
    <property type="protein sequence ID" value="OIW11804"/>
    <property type="gene ID" value="TanjilG_03465"/>
</dbReference>
<name>A0A1J7HGN9_LUPAN</name>
<accession>A0A1J7HGN9</accession>
<evidence type="ECO:0000256" key="1">
    <source>
        <dbReference type="SAM" id="MobiDB-lite"/>
    </source>
</evidence>
<evidence type="ECO:0000313" key="4">
    <source>
        <dbReference type="Proteomes" id="UP000188354"/>
    </source>
</evidence>
<gene>
    <name evidence="3" type="ORF">TanjilG_03465</name>
</gene>
<dbReference type="PANTHER" id="PTHR33923:SF2">
    <property type="entry name" value="CALMODULIN-BINDING PROTEIN-RELATED"/>
    <property type="match status" value="1"/>
</dbReference>